<name>A0A7C9JM95_9BACT</name>
<protein>
    <submittedName>
        <fullName evidence="1">Uncharacterized protein</fullName>
    </submittedName>
</protein>
<sequence length="87" mass="9304">MKMGKPIPKPLSYGSREMIIGAPLRRNILVDEAGGILDDLLGVHVVAAAIDGEALKLANPALGNLEEMGLLDLLRTWRKAKKGKCNG</sequence>
<reference evidence="1" key="1">
    <citation type="submission" date="2018-08" db="EMBL/GenBank/DDBJ databases">
        <title>Murine metabolic-syndrome-specific gut microbial biobank.</title>
        <authorList>
            <person name="Liu C."/>
        </authorList>
    </citation>
    <scope>NUCLEOTIDE SEQUENCE [LARGE SCALE GENOMIC DNA]</scope>
    <source>
        <strain evidence="1">Z82</strain>
    </source>
</reference>
<dbReference type="EMBL" id="QWKH01000005">
    <property type="protein sequence ID" value="NBI33718.1"/>
    <property type="molecule type" value="Genomic_DNA"/>
</dbReference>
<gene>
    <name evidence="1" type="ORF">D1639_01435</name>
</gene>
<dbReference type="AlphaFoldDB" id="A0A7C9JM95"/>
<organism evidence="1">
    <name type="scientific">Muribaculaceae bacterium Z82</name>
    <dbReference type="NCBI Taxonomy" id="2304548"/>
    <lineage>
        <taxon>Bacteria</taxon>
        <taxon>Pseudomonadati</taxon>
        <taxon>Bacteroidota</taxon>
        <taxon>Bacteroidia</taxon>
        <taxon>Bacteroidales</taxon>
        <taxon>Muribaculaceae</taxon>
    </lineage>
</organism>
<comment type="caution">
    <text evidence="1">The sequence shown here is derived from an EMBL/GenBank/DDBJ whole genome shotgun (WGS) entry which is preliminary data.</text>
</comment>
<accession>A0A7C9JM95</accession>
<proteinExistence type="predicted"/>
<evidence type="ECO:0000313" key="1">
    <source>
        <dbReference type="EMBL" id="NBI33718.1"/>
    </source>
</evidence>